<dbReference type="RefSeq" id="WP_284348916.1">
    <property type="nucleotide sequence ID" value="NZ_BRXS01000002.1"/>
</dbReference>
<feature type="binding site" evidence="4">
    <location>
        <position position="308"/>
    </location>
    <ligand>
        <name>substrate</name>
    </ligand>
</feature>
<comment type="catalytic activity">
    <reaction evidence="4">
        <text>L-histidinol + 2 NAD(+) + H2O = L-histidine + 2 NADH + 3 H(+)</text>
        <dbReference type="Rhea" id="RHEA:20641"/>
        <dbReference type="ChEBI" id="CHEBI:15377"/>
        <dbReference type="ChEBI" id="CHEBI:15378"/>
        <dbReference type="ChEBI" id="CHEBI:57540"/>
        <dbReference type="ChEBI" id="CHEBI:57595"/>
        <dbReference type="ChEBI" id="CHEBI:57699"/>
        <dbReference type="ChEBI" id="CHEBI:57945"/>
        <dbReference type="EC" id="1.1.1.23"/>
    </reaction>
</comment>
<keyword evidence="4" id="KW-0028">Amino-acid biosynthesis</keyword>
<feature type="binding site" evidence="4">
    <location>
        <position position="286"/>
    </location>
    <ligand>
        <name>substrate</name>
    </ligand>
</feature>
<comment type="cofactor">
    <cofactor evidence="4">
        <name>Zn(2+)</name>
        <dbReference type="ChEBI" id="CHEBI:29105"/>
    </cofactor>
    <text evidence="4">Binds 1 zinc ion per subunit.</text>
</comment>
<keyword evidence="1 4" id="KW-0479">Metal-binding</keyword>
<dbReference type="EC" id="1.1.1.23" evidence="4"/>
<gene>
    <name evidence="4 6" type="primary">hisD</name>
    <name evidence="6" type="ORF">rosag_09810</name>
</gene>
<comment type="function">
    <text evidence="4">Catalyzes the sequential NAD-dependent oxidations of L-histidinol to L-histidinaldehyde and then to L-histidine.</text>
</comment>
<dbReference type="InterPro" id="IPR012131">
    <property type="entry name" value="Hstdl_DH"/>
</dbReference>
<dbReference type="Proteomes" id="UP001161325">
    <property type="component" value="Unassembled WGS sequence"/>
</dbReference>
<evidence type="ECO:0000256" key="5">
    <source>
        <dbReference type="RuleBase" id="RU004175"/>
    </source>
</evidence>
<feature type="binding site" evidence="4">
    <location>
        <position position="311"/>
    </location>
    <ligand>
        <name>Zn(2+)</name>
        <dbReference type="ChEBI" id="CHEBI:29105"/>
    </ligand>
</feature>
<comment type="caution">
    <text evidence="4">Lacks conserved residue(s) required for the propagation of feature annotation.</text>
</comment>
<feature type="binding site" evidence="4">
    <location>
        <position position="377"/>
    </location>
    <ligand>
        <name>substrate</name>
    </ligand>
</feature>
<name>A0AA37QD04_9BACT</name>
<dbReference type="GO" id="GO:0000105">
    <property type="term" value="P:L-histidine biosynthetic process"/>
    <property type="evidence" value="ECO:0007669"/>
    <property type="project" value="UniProtKB-UniRule"/>
</dbReference>
<keyword evidence="7" id="KW-1185">Reference proteome</keyword>
<dbReference type="GO" id="GO:0005737">
    <property type="term" value="C:cytoplasm"/>
    <property type="evidence" value="ECO:0007669"/>
    <property type="project" value="TreeGrafter"/>
</dbReference>
<feature type="active site" description="Proton acceptor" evidence="4">
    <location>
        <position position="376"/>
    </location>
</feature>
<feature type="binding site" evidence="4">
    <location>
        <position position="308"/>
    </location>
    <ligand>
        <name>Zn(2+)</name>
        <dbReference type="ChEBI" id="CHEBI:29105"/>
    </ligand>
</feature>
<evidence type="ECO:0000256" key="2">
    <source>
        <dbReference type="ARBA" id="ARBA00022833"/>
    </source>
</evidence>
<dbReference type="SUPFAM" id="SSF53720">
    <property type="entry name" value="ALDH-like"/>
    <property type="match status" value="1"/>
</dbReference>
<dbReference type="PANTHER" id="PTHR21256">
    <property type="entry name" value="HISTIDINOL DEHYDROGENASE HDH"/>
    <property type="match status" value="1"/>
</dbReference>
<dbReference type="Gene3D" id="3.40.50.1980">
    <property type="entry name" value="Nitrogenase molybdenum iron protein domain"/>
    <property type="match status" value="2"/>
</dbReference>
<dbReference type="GO" id="GO:0004399">
    <property type="term" value="F:histidinol dehydrogenase activity"/>
    <property type="evidence" value="ECO:0007669"/>
    <property type="project" value="UniProtKB-UniRule"/>
</dbReference>
<dbReference type="FunFam" id="3.40.50.1980:FF:000001">
    <property type="entry name" value="Histidinol dehydrogenase"/>
    <property type="match status" value="1"/>
</dbReference>
<reference evidence="6" key="1">
    <citation type="submission" date="2022-08" db="EMBL/GenBank/DDBJ databases">
        <title>Draft genome sequencing of Roseisolibacter agri AW1220.</title>
        <authorList>
            <person name="Tobiishi Y."/>
            <person name="Tonouchi A."/>
        </authorList>
    </citation>
    <scope>NUCLEOTIDE SEQUENCE</scope>
    <source>
        <strain evidence="6">AW1220</strain>
    </source>
</reference>
<dbReference type="EMBL" id="BRXS01000002">
    <property type="protein sequence ID" value="GLC24468.1"/>
    <property type="molecule type" value="Genomic_DNA"/>
</dbReference>
<keyword evidence="3 4" id="KW-0560">Oxidoreductase</keyword>
<proteinExistence type="inferred from homology"/>
<keyword evidence="4" id="KW-0368">Histidine biosynthesis</keyword>
<feature type="binding site" evidence="4">
    <location>
        <position position="466"/>
    </location>
    <ligand>
        <name>substrate</name>
    </ligand>
</feature>
<feature type="active site" description="Proton acceptor" evidence="4">
    <location>
        <position position="377"/>
    </location>
</feature>
<dbReference type="HAMAP" id="MF_01024">
    <property type="entry name" value="HisD"/>
    <property type="match status" value="1"/>
</dbReference>
<feature type="binding site" evidence="4">
    <location>
        <position position="471"/>
    </location>
    <ligand>
        <name>Zn(2+)</name>
        <dbReference type="ChEBI" id="CHEBI:29105"/>
    </ligand>
</feature>
<dbReference type="Pfam" id="PF00815">
    <property type="entry name" value="Histidinol_dh"/>
    <property type="match status" value="1"/>
</dbReference>
<dbReference type="InterPro" id="IPR001692">
    <property type="entry name" value="Histidinol_DH_CS"/>
</dbReference>
<organism evidence="6 7">
    <name type="scientific">Roseisolibacter agri</name>
    <dbReference type="NCBI Taxonomy" id="2014610"/>
    <lineage>
        <taxon>Bacteria</taxon>
        <taxon>Pseudomonadati</taxon>
        <taxon>Gemmatimonadota</taxon>
        <taxon>Gemmatimonadia</taxon>
        <taxon>Gemmatimonadales</taxon>
        <taxon>Gemmatimonadaceae</taxon>
        <taxon>Roseisolibacter</taxon>
    </lineage>
</organism>
<dbReference type="GO" id="GO:0051287">
    <property type="term" value="F:NAD binding"/>
    <property type="evidence" value="ECO:0007669"/>
    <property type="project" value="InterPro"/>
</dbReference>
<dbReference type="PROSITE" id="PS00611">
    <property type="entry name" value="HISOL_DEHYDROGENASE"/>
    <property type="match status" value="1"/>
</dbReference>
<sequence>MARKREEEQAAREGEFVSAGIAYDLRQAAAEAGVPLSPEGGEDDDAPGEVRLRFVGRIDALAGDERRLLCDRAGTGDPAIRARTTDIVARVRREGDAALRAMAREFDGAELTALEVPRAEWRAALEELDAGLMRAMERTIANVRTVHAAFKPKATEVEPEPGIVVGRRPDPLRRVGVYAPGGRAAYPSSVIMGVVPAKVAGVEEVVLCSPPGPDGLPSAVVLAAAALAGVDRVFAIGGAGAIAALAYGTESVPRVDRIVGPGNAYVAEAKAQVSSVCAIDSPAGPSELLAIADHTADPVTVAREMIAQAEHDPLAAVVCVAVGDETAEQVVAALADLVPDAARRDIVEAALGAQGGVLVAQTYDEAAAFATDYAAEHLLLAIGEPEQKLVLARVRNTGTVFVGETSSVAYGDYMTGANHVLPTGGLARSYSGLSTLDFVRWTTYQRVTPQAANKLAWDVGRFADAEGLPGHAAAARAWMKDRDGGRTRLRERAFRKRVKDIREASADEREEAGDE</sequence>
<feature type="binding site" evidence="4">
    <location>
        <position position="412"/>
    </location>
    <ligand>
        <name>Zn(2+)</name>
        <dbReference type="ChEBI" id="CHEBI:29105"/>
    </ligand>
</feature>
<evidence type="ECO:0000256" key="3">
    <source>
        <dbReference type="ARBA" id="ARBA00023002"/>
    </source>
</evidence>
<feature type="binding site" evidence="4">
    <location>
        <position position="412"/>
    </location>
    <ligand>
        <name>substrate</name>
    </ligand>
</feature>
<keyword evidence="2 4" id="KW-0862">Zinc</keyword>
<protein>
    <recommendedName>
        <fullName evidence="4">Histidinol dehydrogenase</fullName>
        <shortName evidence="4">HDH</shortName>
        <ecNumber evidence="4">1.1.1.23</ecNumber>
    </recommendedName>
</protein>
<dbReference type="InterPro" id="IPR016161">
    <property type="entry name" value="Ald_DH/histidinol_DH"/>
</dbReference>
<evidence type="ECO:0000256" key="1">
    <source>
        <dbReference type="ARBA" id="ARBA00022723"/>
    </source>
</evidence>
<evidence type="ECO:0000256" key="4">
    <source>
        <dbReference type="HAMAP-Rule" id="MF_01024"/>
    </source>
</evidence>
<dbReference type="CDD" id="cd06572">
    <property type="entry name" value="Histidinol_dh"/>
    <property type="match status" value="1"/>
</dbReference>
<comment type="caution">
    <text evidence="6">The sequence shown here is derived from an EMBL/GenBank/DDBJ whole genome shotgun (WGS) entry which is preliminary data.</text>
</comment>
<keyword evidence="4" id="KW-0520">NAD</keyword>
<comment type="similarity">
    <text evidence="4 5">Belongs to the histidinol dehydrogenase family.</text>
</comment>
<dbReference type="PANTHER" id="PTHR21256:SF2">
    <property type="entry name" value="HISTIDINE BIOSYNTHESIS TRIFUNCTIONAL PROTEIN"/>
    <property type="match status" value="1"/>
</dbReference>
<evidence type="ECO:0000313" key="7">
    <source>
        <dbReference type="Proteomes" id="UP001161325"/>
    </source>
</evidence>
<evidence type="ECO:0000313" key="6">
    <source>
        <dbReference type="EMBL" id="GLC24468.1"/>
    </source>
</evidence>
<accession>A0AA37QD04</accession>
<dbReference type="Gene3D" id="1.20.5.1300">
    <property type="match status" value="1"/>
</dbReference>
<feature type="binding site" evidence="4">
    <location>
        <position position="471"/>
    </location>
    <ligand>
        <name>substrate</name>
    </ligand>
</feature>
<feature type="binding site" evidence="4">
    <location>
        <position position="311"/>
    </location>
    <ligand>
        <name>substrate</name>
    </ligand>
</feature>
<dbReference type="AlphaFoldDB" id="A0AA37QD04"/>
<dbReference type="GO" id="GO:0008270">
    <property type="term" value="F:zinc ion binding"/>
    <property type="evidence" value="ECO:0007669"/>
    <property type="project" value="UniProtKB-UniRule"/>
</dbReference>
<comment type="pathway">
    <text evidence="4">Amino-acid biosynthesis; L-histidine biosynthesis; L-histidine from 5-phospho-alpha-D-ribose 1-diphosphate: step 9/9.</text>
</comment>
<dbReference type="PRINTS" id="PR00083">
    <property type="entry name" value="HOLDHDRGNASE"/>
</dbReference>
<dbReference type="NCBIfam" id="TIGR00069">
    <property type="entry name" value="hisD"/>
    <property type="match status" value="1"/>
</dbReference>